<protein>
    <submittedName>
        <fullName evidence="1">Uncharacterized protein</fullName>
    </submittedName>
</protein>
<evidence type="ECO:0000313" key="1">
    <source>
        <dbReference type="EMBL" id="RKN76834.1"/>
    </source>
</evidence>
<name>A0A3B0BX59_9FLAO</name>
<gene>
    <name evidence="1" type="ORF">D7Z94_23925</name>
</gene>
<sequence>MPKKQTSHVLFRTISYCIENTRISTSNLGAISRILNNTDFPVDFDAIRKNSEYNLNRSQGCLKKWKSPPTIFYNKKT</sequence>
<dbReference type="AlphaFoldDB" id="A0A3B0BX59"/>
<dbReference type="EMBL" id="RBCJ01000006">
    <property type="protein sequence ID" value="RKN76834.1"/>
    <property type="molecule type" value="Genomic_DNA"/>
</dbReference>
<comment type="caution">
    <text evidence="1">The sequence shown here is derived from an EMBL/GenBank/DDBJ whole genome shotgun (WGS) entry which is preliminary data.</text>
</comment>
<accession>A0A3B0BX59</accession>
<evidence type="ECO:0000313" key="2">
    <source>
        <dbReference type="Proteomes" id="UP000276603"/>
    </source>
</evidence>
<organism evidence="1 2">
    <name type="scientific">Ulvibacterium marinum</name>
    <dbReference type="NCBI Taxonomy" id="2419782"/>
    <lineage>
        <taxon>Bacteria</taxon>
        <taxon>Pseudomonadati</taxon>
        <taxon>Bacteroidota</taxon>
        <taxon>Flavobacteriia</taxon>
        <taxon>Flavobacteriales</taxon>
        <taxon>Flavobacteriaceae</taxon>
        <taxon>Ulvibacterium</taxon>
    </lineage>
</organism>
<keyword evidence="2" id="KW-1185">Reference proteome</keyword>
<dbReference type="Proteomes" id="UP000276603">
    <property type="component" value="Unassembled WGS sequence"/>
</dbReference>
<reference evidence="1 2" key="1">
    <citation type="submission" date="2018-10" db="EMBL/GenBank/DDBJ databases">
        <title>Ulvibacterium marinum gen. nov., sp. nov., a novel marine bacterium of the family Flavobacteriaceae, isolated from a culture of the green alga Ulva prolifera.</title>
        <authorList>
            <person name="Zhang Z."/>
        </authorList>
    </citation>
    <scope>NUCLEOTIDE SEQUENCE [LARGE SCALE GENOMIC DNA]</scope>
    <source>
        <strain evidence="1 2">CCMM003</strain>
    </source>
</reference>
<proteinExistence type="predicted"/>